<dbReference type="InterPro" id="IPR008972">
    <property type="entry name" value="Cupredoxin"/>
</dbReference>
<dbReference type="PANTHER" id="PTHR11709">
    <property type="entry name" value="MULTI-COPPER OXIDASE"/>
    <property type="match status" value="1"/>
</dbReference>
<feature type="domain" description="Plastocyanin-like" evidence="12">
    <location>
        <begin position="32"/>
        <end position="142"/>
    </location>
</feature>
<accession>A0A9P7UZV8</accession>
<dbReference type="PROSITE" id="PS00079">
    <property type="entry name" value="MULTICOPPER_OXIDASE1"/>
    <property type="match status" value="1"/>
</dbReference>
<keyword evidence="8" id="KW-0812">Transmembrane</keyword>
<comment type="caution">
    <text evidence="13">The sequence shown here is derived from an EMBL/GenBank/DDBJ whole genome shotgun (WGS) entry which is preliminary data.</text>
</comment>
<keyword evidence="5" id="KW-0186">Copper</keyword>
<keyword evidence="7" id="KW-0325">Glycoprotein</keyword>
<dbReference type="Pfam" id="PF07731">
    <property type="entry name" value="Cu-oxidase_2"/>
    <property type="match status" value="1"/>
</dbReference>
<dbReference type="RefSeq" id="XP_043014095.1">
    <property type="nucleotide sequence ID" value="XM_043149489.1"/>
</dbReference>
<feature type="transmembrane region" description="Helical" evidence="8">
    <location>
        <begin position="568"/>
        <end position="591"/>
    </location>
</feature>
<evidence type="ECO:0000256" key="9">
    <source>
        <dbReference type="SAM" id="SignalP"/>
    </source>
</evidence>
<dbReference type="EMBL" id="CM032182">
    <property type="protein sequence ID" value="KAG7097625.1"/>
    <property type="molecule type" value="Genomic_DNA"/>
</dbReference>
<dbReference type="OrthoDB" id="2121828at2759"/>
<proteinExistence type="inferred from homology"/>
<dbReference type="CDD" id="cd13877">
    <property type="entry name" value="CuRO_2_Fet3p_like"/>
    <property type="match status" value="1"/>
</dbReference>
<dbReference type="InterPro" id="IPR044130">
    <property type="entry name" value="CuRO_2_Fet3-like"/>
</dbReference>
<evidence type="ECO:0000256" key="3">
    <source>
        <dbReference type="ARBA" id="ARBA00022729"/>
    </source>
</evidence>
<reference evidence="13" key="1">
    <citation type="journal article" date="2021" name="Genome Biol. Evol.">
        <title>The assembled and annotated genome of the fairy-ring fungus Marasmius oreades.</title>
        <authorList>
            <person name="Hiltunen M."/>
            <person name="Ament-Velasquez S.L."/>
            <person name="Johannesson H."/>
        </authorList>
    </citation>
    <scope>NUCLEOTIDE SEQUENCE</scope>
    <source>
        <strain evidence="13">03SP1</strain>
    </source>
</reference>
<evidence type="ECO:0000313" key="14">
    <source>
        <dbReference type="Proteomes" id="UP001049176"/>
    </source>
</evidence>
<dbReference type="GO" id="GO:0005507">
    <property type="term" value="F:copper ion binding"/>
    <property type="evidence" value="ECO:0007669"/>
    <property type="project" value="InterPro"/>
</dbReference>
<keyword evidence="4" id="KW-0560">Oxidoreductase</keyword>
<gene>
    <name evidence="13" type="ORF">E1B28_004958</name>
</gene>
<evidence type="ECO:0000259" key="10">
    <source>
        <dbReference type="Pfam" id="PF00394"/>
    </source>
</evidence>
<name>A0A9P7UZV8_9AGAR</name>
<organism evidence="13 14">
    <name type="scientific">Marasmius oreades</name>
    <name type="common">fairy-ring Marasmius</name>
    <dbReference type="NCBI Taxonomy" id="181124"/>
    <lineage>
        <taxon>Eukaryota</taxon>
        <taxon>Fungi</taxon>
        <taxon>Dikarya</taxon>
        <taxon>Basidiomycota</taxon>
        <taxon>Agaricomycotina</taxon>
        <taxon>Agaricomycetes</taxon>
        <taxon>Agaricomycetidae</taxon>
        <taxon>Agaricales</taxon>
        <taxon>Marasmiineae</taxon>
        <taxon>Marasmiaceae</taxon>
        <taxon>Marasmius</taxon>
    </lineage>
</organism>
<feature type="domain" description="Plastocyanin-like" evidence="10">
    <location>
        <begin position="153"/>
        <end position="309"/>
    </location>
</feature>
<dbReference type="InterPro" id="IPR045087">
    <property type="entry name" value="Cu-oxidase_fam"/>
</dbReference>
<dbReference type="InterPro" id="IPR001117">
    <property type="entry name" value="Cu-oxidase_2nd"/>
</dbReference>
<evidence type="ECO:0000256" key="1">
    <source>
        <dbReference type="ARBA" id="ARBA00010609"/>
    </source>
</evidence>
<dbReference type="KEGG" id="more:E1B28_004958"/>
<dbReference type="Proteomes" id="UP001049176">
    <property type="component" value="Chromosome 2"/>
</dbReference>
<evidence type="ECO:0000259" key="11">
    <source>
        <dbReference type="Pfam" id="PF07731"/>
    </source>
</evidence>
<keyword evidence="8" id="KW-0472">Membrane</keyword>
<evidence type="ECO:0000256" key="7">
    <source>
        <dbReference type="ARBA" id="ARBA00023180"/>
    </source>
</evidence>
<keyword evidence="8" id="KW-1133">Transmembrane helix</keyword>
<dbReference type="InterPro" id="IPR011706">
    <property type="entry name" value="Cu-oxidase_C"/>
</dbReference>
<dbReference type="InterPro" id="IPR033138">
    <property type="entry name" value="Cu_oxidase_CS"/>
</dbReference>
<dbReference type="Pfam" id="PF00394">
    <property type="entry name" value="Cu-oxidase"/>
    <property type="match status" value="1"/>
</dbReference>
<keyword evidence="2" id="KW-0479">Metal-binding</keyword>
<dbReference type="GO" id="GO:0033215">
    <property type="term" value="P:reductive iron assimilation"/>
    <property type="evidence" value="ECO:0007669"/>
    <property type="project" value="TreeGrafter"/>
</dbReference>
<evidence type="ECO:0000256" key="4">
    <source>
        <dbReference type="ARBA" id="ARBA00023002"/>
    </source>
</evidence>
<dbReference type="GO" id="GO:0033573">
    <property type="term" value="C:high-affinity iron permease complex"/>
    <property type="evidence" value="ECO:0007669"/>
    <property type="project" value="TreeGrafter"/>
</dbReference>
<dbReference type="AlphaFoldDB" id="A0A9P7UZV8"/>
<evidence type="ECO:0000256" key="6">
    <source>
        <dbReference type="ARBA" id="ARBA00023157"/>
    </source>
</evidence>
<evidence type="ECO:0000256" key="2">
    <source>
        <dbReference type="ARBA" id="ARBA00022723"/>
    </source>
</evidence>
<evidence type="ECO:0000256" key="8">
    <source>
        <dbReference type="SAM" id="Phobius"/>
    </source>
</evidence>
<dbReference type="GO" id="GO:0010106">
    <property type="term" value="P:cellular response to iron ion starvation"/>
    <property type="evidence" value="ECO:0007669"/>
    <property type="project" value="TreeGrafter"/>
</dbReference>
<protein>
    <recommendedName>
        <fullName evidence="15">Laccase</fullName>
    </recommendedName>
</protein>
<dbReference type="GeneID" id="66074034"/>
<evidence type="ECO:0008006" key="15">
    <source>
        <dbReference type="Google" id="ProtNLM"/>
    </source>
</evidence>
<dbReference type="Gene3D" id="2.60.40.420">
    <property type="entry name" value="Cupredoxins - blue copper proteins"/>
    <property type="match status" value="3"/>
</dbReference>
<dbReference type="PANTHER" id="PTHR11709:SF361">
    <property type="entry name" value="IRON TRANSPORT MULTICOPPER OXIDASE FET3"/>
    <property type="match status" value="1"/>
</dbReference>
<feature type="chain" id="PRO_5040332980" description="Laccase" evidence="9">
    <location>
        <begin position="18"/>
        <end position="627"/>
    </location>
</feature>
<comment type="similarity">
    <text evidence="1">Belongs to the multicopper oxidase family.</text>
</comment>
<dbReference type="SUPFAM" id="SSF49503">
    <property type="entry name" value="Cupredoxins"/>
    <property type="match status" value="3"/>
</dbReference>
<dbReference type="InterPro" id="IPR011707">
    <property type="entry name" value="Cu-oxidase-like_N"/>
</dbReference>
<keyword evidence="3 9" id="KW-0732">Signal</keyword>
<evidence type="ECO:0000313" key="13">
    <source>
        <dbReference type="EMBL" id="KAG7097625.1"/>
    </source>
</evidence>
<keyword evidence="14" id="KW-1185">Reference proteome</keyword>
<feature type="signal peptide" evidence="9">
    <location>
        <begin position="1"/>
        <end position="17"/>
    </location>
</feature>
<evidence type="ECO:0000256" key="5">
    <source>
        <dbReference type="ARBA" id="ARBA00023008"/>
    </source>
</evidence>
<dbReference type="GO" id="GO:0004322">
    <property type="term" value="F:ferroxidase activity"/>
    <property type="evidence" value="ECO:0007669"/>
    <property type="project" value="TreeGrafter"/>
</dbReference>
<feature type="domain" description="Plastocyanin-like" evidence="11">
    <location>
        <begin position="403"/>
        <end position="513"/>
    </location>
</feature>
<sequence>MGSSAIFLAFLVSPVFAAVHEVWWNLTYVHGVNPDGLAERRVIGVNNTWPPPPIDIQTSDSLVIHALNSLDQPTSLHHHGIVSNSMPWMDGTLGVSECGIPPGGTFDYVLPINASNQTGTYWISAFASGQSADGLRAPVVLHAFKETYSYDAEFTVVLGDWYHTEYSTLRDEFLSVGNPAGVEPVPDSAIMYFAQNASYLPPISGGSSSSSVGFNRDATLPFETGRTYRLRVINTSAFATFFVWIDGHDMRIIEADGTEVNETPVDDLSLAVGQRYSVLVTSRADRSSNWEIHANMDARMFRDVQNNVQPNITSSITYSTSAPITNNRTTSQYTLVNDMALVPVQPQPVSASTKTIDLEVNFETLDDGKNYGMFNRTTYNLPNVPALLSELSLGNDASVEQAYGPLSFVVNRSDVVDLVVKNGDTRSHPFYFHGHQPMLVNRATDYKSSDTSLNPPVSNNLSNPMRRDTVYIPAGESVTLRFVADNPGVWLFQSSNTWSLDAGLALQIIEAPSDAQNFKSDVPQKLFNNCAALGKPSSGNAAGHSSADDLSGLTTGPFPQRFGWTPKAIGVMFSCVLAAVLGMTCVVWYSFGGDITDEEYEHEAKMKYEAKEKRSRLFGLLRLKGSS</sequence>
<dbReference type="Pfam" id="PF07732">
    <property type="entry name" value="Cu-oxidase_3"/>
    <property type="match status" value="1"/>
</dbReference>
<keyword evidence="6" id="KW-1015">Disulfide bond</keyword>
<evidence type="ECO:0000259" key="12">
    <source>
        <dbReference type="Pfam" id="PF07732"/>
    </source>
</evidence>